<keyword evidence="2" id="KW-1133">Transmembrane helix</keyword>
<evidence type="ECO:0000256" key="2">
    <source>
        <dbReference type="SAM" id="Phobius"/>
    </source>
</evidence>
<feature type="region of interest" description="Disordered" evidence="1">
    <location>
        <begin position="79"/>
        <end position="108"/>
    </location>
</feature>
<dbReference type="EMBL" id="BNCO01000035">
    <property type="protein sequence ID" value="GIL59541.1"/>
    <property type="molecule type" value="Genomic_DNA"/>
</dbReference>
<name>A0A8J4BDX9_9CHLO</name>
<sequence length="162" mass="16727">MHLPSKLAATCPRLRCAALGKIFALAAGAVCAGNISILAALIPAPQHSGQTHVPAGILVMAGFTQCMCQPVPQLSHSSITSSWSGKPHTSQARSAAGTASRASVTGSTSGRWHGLRFVTFSFRSVPQRPLSVATPAGVTSTTHGTFSRVGTCSVFVRLRSTT</sequence>
<keyword evidence="4" id="KW-1185">Reference proteome</keyword>
<comment type="caution">
    <text evidence="3">The sequence shown here is derived from an EMBL/GenBank/DDBJ whole genome shotgun (WGS) entry which is preliminary data.</text>
</comment>
<accession>A0A8J4BDX9</accession>
<reference evidence="3" key="1">
    <citation type="journal article" date="2021" name="Proc. Natl. Acad. Sci. U.S.A.">
        <title>Three genomes in the algal genus Volvox reveal the fate of a haploid sex-determining region after a transition to homothallism.</title>
        <authorList>
            <person name="Yamamoto K."/>
            <person name="Hamaji T."/>
            <person name="Kawai-Toyooka H."/>
            <person name="Matsuzaki R."/>
            <person name="Takahashi F."/>
            <person name="Nishimura Y."/>
            <person name="Kawachi M."/>
            <person name="Noguchi H."/>
            <person name="Minakuchi Y."/>
            <person name="Umen J.G."/>
            <person name="Toyoda A."/>
            <person name="Nozaki H."/>
        </authorList>
    </citation>
    <scope>NUCLEOTIDE SEQUENCE</scope>
    <source>
        <strain evidence="3">NIES-3780</strain>
    </source>
</reference>
<dbReference type="AlphaFoldDB" id="A0A8J4BDX9"/>
<keyword evidence="2" id="KW-0472">Membrane</keyword>
<proteinExistence type="predicted"/>
<gene>
    <name evidence="3" type="ORF">Vafri_14307</name>
</gene>
<evidence type="ECO:0000313" key="3">
    <source>
        <dbReference type="EMBL" id="GIL59541.1"/>
    </source>
</evidence>
<feature type="compositionally biased region" description="Low complexity" evidence="1">
    <location>
        <begin position="92"/>
        <end position="108"/>
    </location>
</feature>
<organism evidence="3 4">
    <name type="scientific">Volvox africanus</name>
    <dbReference type="NCBI Taxonomy" id="51714"/>
    <lineage>
        <taxon>Eukaryota</taxon>
        <taxon>Viridiplantae</taxon>
        <taxon>Chlorophyta</taxon>
        <taxon>core chlorophytes</taxon>
        <taxon>Chlorophyceae</taxon>
        <taxon>CS clade</taxon>
        <taxon>Chlamydomonadales</taxon>
        <taxon>Volvocaceae</taxon>
        <taxon>Volvox</taxon>
    </lineage>
</organism>
<evidence type="ECO:0000256" key="1">
    <source>
        <dbReference type="SAM" id="MobiDB-lite"/>
    </source>
</evidence>
<keyword evidence="2" id="KW-0812">Transmembrane</keyword>
<evidence type="ECO:0000313" key="4">
    <source>
        <dbReference type="Proteomes" id="UP000747399"/>
    </source>
</evidence>
<feature type="compositionally biased region" description="Polar residues" evidence="1">
    <location>
        <begin position="79"/>
        <end position="91"/>
    </location>
</feature>
<dbReference type="Proteomes" id="UP000747399">
    <property type="component" value="Unassembled WGS sequence"/>
</dbReference>
<feature type="transmembrane region" description="Helical" evidence="2">
    <location>
        <begin position="22"/>
        <end position="42"/>
    </location>
</feature>
<protein>
    <submittedName>
        <fullName evidence="3">Uncharacterized protein</fullName>
    </submittedName>
</protein>